<keyword evidence="1" id="KW-1185">Reference proteome</keyword>
<reference evidence="2" key="2">
    <citation type="submission" date="2025-08" db="UniProtKB">
        <authorList>
            <consortium name="RefSeq"/>
        </authorList>
    </citation>
    <scope>IDENTIFICATION</scope>
    <source>
        <tissue evidence="2">Leaf</tissue>
    </source>
</reference>
<reference evidence="1" key="1">
    <citation type="journal article" date="2014" name="Nat. Commun.">
        <title>The tobacco genome sequence and its comparison with those of tomato and potato.</title>
        <authorList>
            <person name="Sierro N."/>
            <person name="Battey J.N."/>
            <person name="Ouadi S."/>
            <person name="Bakaher N."/>
            <person name="Bovet L."/>
            <person name="Willig A."/>
            <person name="Goepfert S."/>
            <person name="Peitsch M.C."/>
            <person name="Ivanov N.V."/>
        </authorList>
    </citation>
    <scope>NUCLEOTIDE SEQUENCE [LARGE SCALE GENOMIC DNA]</scope>
</reference>
<organism evidence="1 2">
    <name type="scientific">Nicotiana tabacum</name>
    <name type="common">Common tobacco</name>
    <dbReference type="NCBI Taxonomy" id="4097"/>
    <lineage>
        <taxon>Eukaryota</taxon>
        <taxon>Viridiplantae</taxon>
        <taxon>Streptophyta</taxon>
        <taxon>Embryophyta</taxon>
        <taxon>Tracheophyta</taxon>
        <taxon>Spermatophyta</taxon>
        <taxon>Magnoliopsida</taxon>
        <taxon>eudicotyledons</taxon>
        <taxon>Gunneridae</taxon>
        <taxon>Pentapetalae</taxon>
        <taxon>asterids</taxon>
        <taxon>lamiids</taxon>
        <taxon>Solanales</taxon>
        <taxon>Solanaceae</taxon>
        <taxon>Nicotianoideae</taxon>
        <taxon>Nicotianeae</taxon>
        <taxon>Nicotiana</taxon>
    </lineage>
</organism>
<evidence type="ECO:0000313" key="1">
    <source>
        <dbReference type="Proteomes" id="UP000790787"/>
    </source>
</evidence>
<protein>
    <submittedName>
        <fullName evidence="2">Uncharacterized protein LOC142180767</fullName>
    </submittedName>
</protein>
<name>A0AC58UHG8_TOBAC</name>
<evidence type="ECO:0000313" key="2">
    <source>
        <dbReference type="RefSeq" id="XP_075108937.1"/>
    </source>
</evidence>
<proteinExistence type="predicted"/>
<sequence>MAAKAINFFQNKFLENVIPIAFGIIDHVPNMVTFYQNQELVKQPTKDEVKKVVFGLNGDSAGGPDVFTGKYFQSCWDVIEDDVFNMVRQYFNGHELPRFITHTNPVILPKEKEVATFSDMRSISLNNFVNKVFSRVIHERLSRLLPNLISYEQLYGFFKSARGVKQGDPLSPTLFILATEAMSRGLNALHLNLYFYGFGMPKWSPKVNHLVYADDTIIFSSSNATLLQLIMEVLVHMRKMDYNQGLVNKVLDKLQSWKVGGRAKHWASWDTLCLPQEGGIGFRSLHDVSKALFCKLWTGLGSLYFVTPPDFYSDGSIHNIYDVIVDVSWDEGRLLIFFLKS</sequence>
<accession>A0AC58UHG8</accession>
<dbReference type="RefSeq" id="XP_075108937.1">
    <property type="nucleotide sequence ID" value="XM_075252836.1"/>
</dbReference>
<dbReference type="Proteomes" id="UP000790787">
    <property type="component" value="Chromosome 5"/>
</dbReference>
<gene>
    <name evidence="2" type="primary">LOC142180767</name>
</gene>